<dbReference type="KEGG" id="pco:PHACADRAFT_214223"/>
<name>K5UJG5_PHACS</name>
<proteinExistence type="predicted"/>
<dbReference type="HOGENOM" id="CLU_078307_0_0_1"/>
<dbReference type="Proteomes" id="UP000008370">
    <property type="component" value="Unassembled WGS sequence"/>
</dbReference>
<sequence length="262" mass="30269">MKLIDHIPEELTREILRHCLIIPEDEFYDDHLREIRRVKRKHGEPPASCILLVCKKWRQIGEWALYTSLCIASAEHARAVAQVLKLRAPVFARFIEHVRLEAGYGIEIQDILKFATNLKTIFVSAMVSSSESIKGLQRALPTVSPVRLYVHTFGANDEKNANKKTIENMLETMEEVHFYPHTTHLNDTMVLALMSASPSVKTISFDGYTLLHRYVKNSLSLEMIFARNTNIKRIICRRSVYYKSNLQYSRMSKMVLGVLDYQ</sequence>
<dbReference type="OrthoDB" id="2908272at2759"/>
<accession>K5UJG5</accession>
<evidence type="ECO:0000313" key="2">
    <source>
        <dbReference type="Proteomes" id="UP000008370"/>
    </source>
</evidence>
<gene>
    <name evidence="1" type="ORF">PHACADRAFT_214223</name>
</gene>
<protein>
    <recommendedName>
        <fullName evidence="3">F-box domain-containing protein</fullName>
    </recommendedName>
</protein>
<dbReference type="AlphaFoldDB" id="K5UJG5"/>
<dbReference type="EMBL" id="JH930480">
    <property type="protein sequence ID" value="EKM49706.1"/>
    <property type="molecule type" value="Genomic_DNA"/>
</dbReference>
<dbReference type="InParanoid" id="K5UJG5"/>
<dbReference type="GeneID" id="18913480"/>
<evidence type="ECO:0000313" key="1">
    <source>
        <dbReference type="EMBL" id="EKM49706.1"/>
    </source>
</evidence>
<keyword evidence="2" id="KW-1185">Reference proteome</keyword>
<evidence type="ECO:0008006" key="3">
    <source>
        <dbReference type="Google" id="ProtNLM"/>
    </source>
</evidence>
<organism evidence="1 2">
    <name type="scientific">Phanerochaete carnosa (strain HHB-10118-sp)</name>
    <name type="common">White-rot fungus</name>
    <name type="synonym">Peniophora carnosa</name>
    <dbReference type="NCBI Taxonomy" id="650164"/>
    <lineage>
        <taxon>Eukaryota</taxon>
        <taxon>Fungi</taxon>
        <taxon>Dikarya</taxon>
        <taxon>Basidiomycota</taxon>
        <taxon>Agaricomycotina</taxon>
        <taxon>Agaricomycetes</taxon>
        <taxon>Polyporales</taxon>
        <taxon>Phanerochaetaceae</taxon>
        <taxon>Phanerochaete</taxon>
    </lineage>
</organism>
<dbReference type="RefSeq" id="XP_007401763.1">
    <property type="nucleotide sequence ID" value="XM_007401701.1"/>
</dbReference>
<reference evidence="1 2" key="1">
    <citation type="journal article" date="2012" name="BMC Genomics">
        <title>Comparative genomics of the white-rot fungi, Phanerochaete carnosa and P. chrysosporium, to elucidate the genetic basis of the distinct wood types they colonize.</title>
        <authorList>
            <person name="Suzuki H."/>
            <person name="MacDonald J."/>
            <person name="Syed K."/>
            <person name="Salamov A."/>
            <person name="Hori C."/>
            <person name="Aerts A."/>
            <person name="Henrissat B."/>
            <person name="Wiebenga A."/>
            <person name="vanKuyk P.A."/>
            <person name="Barry K."/>
            <person name="Lindquist E."/>
            <person name="LaButti K."/>
            <person name="Lapidus A."/>
            <person name="Lucas S."/>
            <person name="Coutinho P."/>
            <person name="Gong Y."/>
            <person name="Samejima M."/>
            <person name="Mahadevan R."/>
            <person name="Abou-Zaid M."/>
            <person name="de Vries R.P."/>
            <person name="Igarashi K."/>
            <person name="Yadav J.S."/>
            <person name="Grigoriev I.V."/>
            <person name="Master E.R."/>
        </authorList>
    </citation>
    <scope>NUCLEOTIDE SEQUENCE [LARGE SCALE GENOMIC DNA]</scope>
    <source>
        <strain evidence="1 2">HHB-10118-sp</strain>
    </source>
</reference>